<accession>A0A0B0ML48</accession>
<dbReference type="Proteomes" id="UP000032142">
    <property type="component" value="Unassembled WGS sequence"/>
</dbReference>
<evidence type="ECO:0000313" key="2">
    <source>
        <dbReference type="Proteomes" id="UP000032142"/>
    </source>
</evidence>
<name>A0A0B0ML48_GOSAR</name>
<dbReference type="EMBL" id="JRRC01088719">
    <property type="protein sequence ID" value="KHF99655.1"/>
    <property type="molecule type" value="Genomic_DNA"/>
</dbReference>
<protein>
    <submittedName>
        <fullName evidence="1">Uncharacterized protein</fullName>
    </submittedName>
</protein>
<evidence type="ECO:0000313" key="1">
    <source>
        <dbReference type="EMBL" id="KHF99655.1"/>
    </source>
</evidence>
<organism evidence="1 2">
    <name type="scientific">Gossypium arboreum</name>
    <name type="common">Tree cotton</name>
    <name type="synonym">Gossypium nanking</name>
    <dbReference type="NCBI Taxonomy" id="29729"/>
    <lineage>
        <taxon>Eukaryota</taxon>
        <taxon>Viridiplantae</taxon>
        <taxon>Streptophyta</taxon>
        <taxon>Embryophyta</taxon>
        <taxon>Tracheophyta</taxon>
        <taxon>Spermatophyta</taxon>
        <taxon>Magnoliopsida</taxon>
        <taxon>eudicotyledons</taxon>
        <taxon>Gunneridae</taxon>
        <taxon>Pentapetalae</taxon>
        <taxon>rosids</taxon>
        <taxon>malvids</taxon>
        <taxon>Malvales</taxon>
        <taxon>Malvaceae</taxon>
        <taxon>Malvoideae</taxon>
        <taxon>Gossypium</taxon>
    </lineage>
</organism>
<gene>
    <name evidence="1" type="ORF">F383_38534</name>
</gene>
<reference evidence="2" key="1">
    <citation type="submission" date="2014-09" db="EMBL/GenBank/DDBJ databases">
        <authorList>
            <person name="Mudge J."/>
            <person name="Ramaraj T."/>
            <person name="Lindquist I.E."/>
            <person name="Bharti A.K."/>
            <person name="Sundararajan A."/>
            <person name="Cameron C.T."/>
            <person name="Woodward J.E."/>
            <person name="May G.D."/>
            <person name="Brubaker C."/>
            <person name="Broadhvest J."/>
            <person name="Wilkins T.A."/>
        </authorList>
    </citation>
    <scope>NUCLEOTIDE SEQUENCE</scope>
    <source>
        <strain evidence="2">cv. AKA8401</strain>
    </source>
</reference>
<sequence>MMNPVSEMDQLASLEQFPASFSARQGNARVTRPYGSVVYPCEEVQFLVPFALLCSPKYKTRN</sequence>
<comment type="caution">
    <text evidence="1">The sequence shown here is derived from an EMBL/GenBank/DDBJ whole genome shotgun (WGS) entry which is preliminary data.</text>
</comment>
<dbReference type="AlphaFoldDB" id="A0A0B0ML48"/>
<proteinExistence type="predicted"/>
<keyword evidence="2" id="KW-1185">Reference proteome</keyword>